<reference evidence="1 2" key="3">
    <citation type="journal article" date="2010" name="BMC Genomics">
        <title>Transcriptome sequencing and comparative analysis of cucumber flowers with different sex types.</title>
        <authorList>
            <person name="Guo S."/>
            <person name="Zheng Y."/>
            <person name="Joung J.G."/>
            <person name="Liu S."/>
            <person name="Zhang Z."/>
            <person name="Crasta O.R."/>
            <person name="Sobral B.W."/>
            <person name="Xu Y."/>
            <person name="Huang S."/>
            <person name="Fei Z."/>
        </authorList>
    </citation>
    <scope>NUCLEOTIDE SEQUENCE [LARGE SCALE GENOMIC DNA]</scope>
    <source>
        <strain evidence="2">cv. 9930</strain>
    </source>
</reference>
<protein>
    <submittedName>
        <fullName evidence="1">Uncharacterized protein</fullName>
    </submittedName>
</protein>
<name>A0A0A0KDQ4_CUCSA</name>
<dbReference type="Gramene" id="KGN47673">
    <property type="protein sequence ID" value="KGN47673"/>
    <property type="gene ID" value="Csa_6G367190"/>
</dbReference>
<dbReference type="EMBL" id="CM002927">
    <property type="protein sequence ID" value="KGN47673.1"/>
    <property type="molecule type" value="Genomic_DNA"/>
</dbReference>
<gene>
    <name evidence="1" type="ORF">Csa_6G367190</name>
</gene>
<keyword evidence="2" id="KW-1185">Reference proteome</keyword>
<proteinExistence type="predicted"/>
<reference evidence="1 2" key="1">
    <citation type="journal article" date="2009" name="Nat. Genet.">
        <title>The genome of the cucumber, Cucumis sativus L.</title>
        <authorList>
            <person name="Huang S."/>
            <person name="Li R."/>
            <person name="Zhang Z."/>
            <person name="Li L."/>
            <person name="Gu X."/>
            <person name="Fan W."/>
            <person name="Lucas W.J."/>
            <person name="Wang X."/>
            <person name="Xie B."/>
            <person name="Ni P."/>
            <person name="Ren Y."/>
            <person name="Zhu H."/>
            <person name="Li J."/>
            <person name="Lin K."/>
            <person name="Jin W."/>
            <person name="Fei Z."/>
            <person name="Li G."/>
            <person name="Staub J."/>
            <person name="Kilian A."/>
            <person name="van der Vossen E.A."/>
            <person name="Wu Y."/>
            <person name="Guo J."/>
            <person name="He J."/>
            <person name="Jia Z."/>
            <person name="Ren Y."/>
            <person name="Tian G."/>
            <person name="Lu Y."/>
            <person name="Ruan J."/>
            <person name="Qian W."/>
            <person name="Wang M."/>
            <person name="Huang Q."/>
            <person name="Li B."/>
            <person name="Xuan Z."/>
            <person name="Cao J."/>
            <person name="Asan"/>
            <person name="Wu Z."/>
            <person name="Zhang J."/>
            <person name="Cai Q."/>
            <person name="Bai Y."/>
            <person name="Zhao B."/>
            <person name="Han Y."/>
            <person name="Li Y."/>
            <person name="Li X."/>
            <person name="Wang S."/>
            <person name="Shi Q."/>
            <person name="Liu S."/>
            <person name="Cho W.K."/>
            <person name="Kim J.Y."/>
            <person name="Xu Y."/>
            <person name="Heller-Uszynska K."/>
            <person name="Miao H."/>
            <person name="Cheng Z."/>
            <person name="Zhang S."/>
            <person name="Wu J."/>
            <person name="Yang Y."/>
            <person name="Kang H."/>
            <person name="Li M."/>
            <person name="Liang H."/>
            <person name="Ren X."/>
            <person name="Shi Z."/>
            <person name="Wen M."/>
            <person name="Jian M."/>
            <person name="Yang H."/>
            <person name="Zhang G."/>
            <person name="Yang Z."/>
            <person name="Chen R."/>
            <person name="Liu S."/>
            <person name="Li J."/>
            <person name="Ma L."/>
            <person name="Liu H."/>
            <person name="Zhou Y."/>
            <person name="Zhao J."/>
            <person name="Fang X."/>
            <person name="Li G."/>
            <person name="Fang L."/>
            <person name="Li Y."/>
            <person name="Liu D."/>
            <person name="Zheng H."/>
            <person name="Zhang Y."/>
            <person name="Qin N."/>
            <person name="Li Z."/>
            <person name="Yang G."/>
            <person name="Yang S."/>
            <person name="Bolund L."/>
            <person name="Kristiansen K."/>
            <person name="Zheng H."/>
            <person name="Li S."/>
            <person name="Zhang X."/>
            <person name="Yang H."/>
            <person name="Wang J."/>
            <person name="Sun R."/>
            <person name="Zhang B."/>
            <person name="Jiang S."/>
            <person name="Wang J."/>
            <person name="Du Y."/>
            <person name="Li S."/>
        </authorList>
    </citation>
    <scope>NUCLEOTIDE SEQUENCE [LARGE SCALE GENOMIC DNA]</scope>
    <source>
        <strain evidence="2">cv. 9930</strain>
    </source>
</reference>
<sequence>MVEQSQRELGYFCYQPKKRLRSLINIPFAYPKPNFKLLTKTNICCSSSFFTGFSPRNTALCRVADHRSRNKSKKRQILISDLYVTCIVIERSFVIVKFSSVTWISSGIVELFNKSNTNCSTAWICVGKGNLVKVFHRIIESRRELQEVERFVNGGAVRFRIHGFGAKCILI</sequence>
<reference evidence="1 2" key="2">
    <citation type="journal article" date="2009" name="PLoS ONE">
        <title>An integrated genetic and cytogenetic map of the cucumber genome.</title>
        <authorList>
            <person name="Ren Y."/>
            <person name="Zhang Z."/>
            <person name="Liu J."/>
            <person name="Staub J.E."/>
            <person name="Han Y."/>
            <person name="Cheng Z."/>
            <person name="Li X."/>
            <person name="Lu J."/>
            <person name="Miao H."/>
            <person name="Kang H."/>
            <person name="Xie B."/>
            <person name="Gu X."/>
            <person name="Wang X."/>
            <person name="Du Y."/>
            <person name="Jin W."/>
            <person name="Huang S."/>
        </authorList>
    </citation>
    <scope>NUCLEOTIDE SEQUENCE [LARGE SCALE GENOMIC DNA]</scope>
    <source>
        <strain evidence="2">cv. 9930</strain>
    </source>
</reference>
<reference evidence="1 2" key="4">
    <citation type="journal article" date="2011" name="BMC Genomics">
        <title>RNA-Seq improves annotation of protein-coding genes in the cucumber genome.</title>
        <authorList>
            <person name="Li Z."/>
            <person name="Zhang Z."/>
            <person name="Yan P."/>
            <person name="Huang S."/>
            <person name="Fei Z."/>
            <person name="Lin K."/>
        </authorList>
    </citation>
    <scope>NUCLEOTIDE SEQUENCE [LARGE SCALE GENOMIC DNA]</scope>
    <source>
        <strain evidence="2">cv. 9930</strain>
    </source>
</reference>
<evidence type="ECO:0000313" key="1">
    <source>
        <dbReference type="EMBL" id="KGN47673.1"/>
    </source>
</evidence>
<organism evidence="1 2">
    <name type="scientific">Cucumis sativus</name>
    <name type="common">Cucumber</name>
    <dbReference type="NCBI Taxonomy" id="3659"/>
    <lineage>
        <taxon>Eukaryota</taxon>
        <taxon>Viridiplantae</taxon>
        <taxon>Streptophyta</taxon>
        <taxon>Embryophyta</taxon>
        <taxon>Tracheophyta</taxon>
        <taxon>Spermatophyta</taxon>
        <taxon>Magnoliopsida</taxon>
        <taxon>eudicotyledons</taxon>
        <taxon>Gunneridae</taxon>
        <taxon>Pentapetalae</taxon>
        <taxon>rosids</taxon>
        <taxon>fabids</taxon>
        <taxon>Cucurbitales</taxon>
        <taxon>Cucurbitaceae</taxon>
        <taxon>Benincaseae</taxon>
        <taxon>Cucumis</taxon>
    </lineage>
</organism>
<accession>A0A0A0KDQ4</accession>
<dbReference type="Proteomes" id="UP000029981">
    <property type="component" value="Chromosome 6"/>
</dbReference>
<evidence type="ECO:0000313" key="2">
    <source>
        <dbReference type="Proteomes" id="UP000029981"/>
    </source>
</evidence>
<dbReference type="AlphaFoldDB" id="A0A0A0KDQ4"/>